<evidence type="ECO:0000313" key="3">
    <source>
        <dbReference type="Proteomes" id="UP000095350"/>
    </source>
</evidence>
<organism evidence="1 3">
    <name type="scientific">Roseburia intestinalis</name>
    <dbReference type="NCBI Taxonomy" id="166486"/>
    <lineage>
        <taxon>Bacteria</taxon>
        <taxon>Bacillati</taxon>
        <taxon>Bacillota</taxon>
        <taxon>Clostridia</taxon>
        <taxon>Lachnospirales</taxon>
        <taxon>Lachnospiraceae</taxon>
        <taxon>Roseburia</taxon>
    </lineage>
</organism>
<protein>
    <submittedName>
        <fullName evidence="1">Uncharacterized protein</fullName>
    </submittedName>
</protein>
<reference evidence="1 3" key="1">
    <citation type="submission" date="2015-09" db="EMBL/GenBank/DDBJ databases">
        <authorList>
            <consortium name="Pathogen Informatics"/>
        </authorList>
    </citation>
    <scope>NUCLEOTIDE SEQUENCE [LARGE SCALE GENOMIC DNA]</scope>
    <source>
        <strain evidence="1 3">2789STDY5834960</strain>
    </source>
</reference>
<reference evidence="2 4" key="2">
    <citation type="journal article" date="2019" name="Nat. Med.">
        <title>A library of human gut bacterial isolates paired with longitudinal multiomics data enables mechanistic microbiome research.</title>
        <authorList>
            <person name="Poyet M."/>
            <person name="Groussin M."/>
            <person name="Gibbons S.M."/>
            <person name="Avila-Pacheco J."/>
            <person name="Jiang X."/>
            <person name="Kearney S.M."/>
            <person name="Perrotta A.R."/>
            <person name="Berdy B."/>
            <person name="Zhao S."/>
            <person name="Lieberman T.D."/>
            <person name="Swanson P.K."/>
            <person name="Smith M."/>
            <person name="Roesemann S."/>
            <person name="Alexander J.E."/>
            <person name="Rich S.A."/>
            <person name="Livny J."/>
            <person name="Vlamakis H."/>
            <person name="Clish C."/>
            <person name="Bullock K."/>
            <person name="Deik A."/>
            <person name="Scott J."/>
            <person name="Pierce K.A."/>
            <person name="Xavier R.J."/>
            <person name="Alm E.J."/>
        </authorList>
    </citation>
    <scope>NUCLEOTIDE SEQUENCE [LARGE SCALE GENOMIC DNA]</scope>
    <source>
        <strain evidence="2 4">BIOML-A1</strain>
    </source>
</reference>
<sequence>MNNTALGAKNTKKQEIVFISEAHEKFYYEKLKEVRYQDVGVSQSLCKPPN</sequence>
<dbReference type="AlphaFoldDB" id="A0A173VQE2"/>
<dbReference type="InterPro" id="IPR045721">
    <property type="entry name" value="DUF6075"/>
</dbReference>
<proteinExistence type="predicted"/>
<dbReference type="Pfam" id="PF19552">
    <property type="entry name" value="DUF6075"/>
    <property type="match status" value="1"/>
</dbReference>
<dbReference type="STRING" id="166486.ERS852572_03312"/>
<evidence type="ECO:0000313" key="2">
    <source>
        <dbReference type="EMBL" id="MTR83653.1"/>
    </source>
</evidence>
<dbReference type="Proteomes" id="UP000095350">
    <property type="component" value="Unassembled WGS sequence"/>
</dbReference>
<name>A0A173VQE2_9FIRM</name>
<dbReference type="Proteomes" id="UP000478483">
    <property type="component" value="Unassembled WGS sequence"/>
</dbReference>
<evidence type="ECO:0000313" key="4">
    <source>
        <dbReference type="Proteomes" id="UP000478483"/>
    </source>
</evidence>
<dbReference type="OrthoDB" id="9813589at2"/>
<gene>
    <name evidence="1" type="ORF">ERS852572_03312</name>
    <name evidence="2" type="ORF">GMD50_01015</name>
</gene>
<evidence type="ECO:0000313" key="1">
    <source>
        <dbReference type="EMBL" id="CUN29234.1"/>
    </source>
</evidence>
<dbReference type="PaxDb" id="166486-ERS852572_03312"/>
<dbReference type="EMBL" id="WNAJ01000001">
    <property type="protein sequence ID" value="MTR83653.1"/>
    <property type="molecule type" value="Genomic_DNA"/>
</dbReference>
<dbReference type="EMBL" id="CYXZ01000032">
    <property type="protein sequence ID" value="CUN29234.1"/>
    <property type="molecule type" value="Genomic_DNA"/>
</dbReference>
<accession>A0A173VQE2</accession>